<evidence type="ECO:0000313" key="3">
    <source>
        <dbReference type="Proteomes" id="UP001055712"/>
    </source>
</evidence>
<organism evidence="2 3">
    <name type="scientific">Chlorella vulgaris</name>
    <name type="common">Green alga</name>
    <dbReference type="NCBI Taxonomy" id="3077"/>
    <lineage>
        <taxon>Eukaryota</taxon>
        <taxon>Viridiplantae</taxon>
        <taxon>Chlorophyta</taxon>
        <taxon>core chlorophytes</taxon>
        <taxon>Trebouxiophyceae</taxon>
        <taxon>Chlorellales</taxon>
        <taxon>Chlorellaceae</taxon>
        <taxon>Chlorella clade</taxon>
        <taxon>Chlorella</taxon>
    </lineage>
</organism>
<name>A0A9D4YXY4_CHLVU</name>
<dbReference type="Proteomes" id="UP001055712">
    <property type="component" value="Unassembled WGS sequence"/>
</dbReference>
<comment type="caution">
    <text evidence="2">The sequence shown here is derived from an EMBL/GenBank/DDBJ whole genome shotgun (WGS) entry which is preliminary data.</text>
</comment>
<reference evidence="2" key="1">
    <citation type="journal article" date="2019" name="Plant J.">
        <title>Chlorella vulgaris genome assembly and annotation reveals the molecular basis for metabolic acclimation to high light conditions.</title>
        <authorList>
            <person name="Cecchin M."/>
            <person name="Marcolungo L."/>
            <person name="Rossato M."/>
            <person name="Girolomoni L."/>
            <person name="Cosentino E."/>
            <person name="Cuine S."/>
            <person name="Li-Beisson Y."/>
            <person name="Delledonne M."/>
            <person name="Ballottari M."/>
        </authorList>
    </citation>
    <scope>NUCLEOTIDE SEQUENCE</scope>
    <source>
        <strain evidence="2">211/11P</strain>
    </source>
</reference>
<sequence length="293" mass="30483">MHPHVALFTPPPVPVAQHFTPTSQQRLTPILAVAPATSAVPQSTSHARVAGATAAAAAVKEALRHADLYSTGDACEELSAAVAGLVANNPSPQPGPDSLTQGQGTWEVFHAPHIARLSSALGARFQPIRYTLRGDEIISNVRYQHPLLGTGWLSASGTIEAVDNDTLRLHFTRFWWDLGEESLRPELPPASSTGRGNDNQAFSSNSGGSSSSQAALDAVVGAVGRLSFLPPLARFPVQHLDGPAGLSVFRFPPLASSIAIARVDDSNDSSSSSTERGDMSAEAPAAPAGAPVP</sequence>
<protein>
    <submittedName>
        <fullName evidence="2">Uncharacterized protein</fullName>
    </submittedName>
</protein>
<proteinExistence type="predicted"/>
<evidence type="ECO:0000256" key="1">
    <source>
        <dbReference type="SAM" id="MobiDB-lite"/>
    </source>
</evidence>
<dbReference type="OrthoDB" id="523511at2759"/>
<feature type="region of interest" description="Disordered" evidence="1">
    <location>
        <begin position="262"/>
        <end position="293"/>
    </location>
</feature>
<dbReference type="AlphaFoldDB" id="A0A9D4YXY4"/>
<feature type="compositionally biased region" description="Low complexity" evidence="1">
    <location>
        <begin position="281"/>
        <end position="293"/>
    </location>
</feature>
<feature type="region of interest" description="Disordered" evidence="1">
    <location>
        <begin position="186"/>
        <end position="211"/>
    </location>
</feature>
<reference evidence="2" key="2">
    <citation type="submission" date="2020-11" db="EMBL/GenBank/DDBJ databases">
        <authorList>
            <person name="Cecchin M."/>
            <person name="Marcolungo L."/>
            <person name="Rossato M."/>
            <person name="Girolomoni L."/>
            <person name="Cosentino E."/>
            <person name="Cuine S."/>
            <person name="Li-Beisson Y."/>
            <person name="Delledonne M."/>
            <person name="Ballottari M."/>
        </authorList>
    </citation>
    <scope>NUCLEOTIDE SEQUENCE</scope>
    <source>
        <strain evidence="2">211/11P</strain>
        <tissue evidence="2">Whole cell</tissue>
    </source>
</reference>
<gene>
    <name evidence="2" type="ORF">D9Q98_004457</name>
</gene>
<keyword evidence="3" id="KW-1185">Reference proteome</keyword>
<feature type="compositionally biased region" description="Polar residues" evidence="1">
    <location>
        <begin position="190"/>
        <end position="202"/>
    </location>
</feature>
<accession>A0A9D4YXY4</accession>
<evidence type="ECO:0000313" key="2">
    <source>
        <dbReference type="EMBL" id="KAI3431404.1"/>
    </source>
</evidence>
<dbReference type="EMBL" id="SIDB01000006">
    <property type="protein sequence ID" value="KAI3431404.1"/>
    <property type="molecule type" value="Genomic_DNA"/>
</dbReference>